<gene>
    <name evidence="1" type="ORF">FK492_07430</name>
</gene>
<name>A0ABY3A0C1_9GAMM</name>
<evidence type="ECO:0008006" key="3">
    <source>
        <dbReference type="Google" id="ProtNLM"/>
    </source>
</evidence>
<evidence type="ECO:0000313" key="2">
    <source>
        <dbReference type="Proteomes" id="UP000319715"/>
    </source>
</evidence>
<dbReference type="Proteomes" id="UP000319715">
    <property type="component" value="Unassembled WGS sequence"/>
</dbReference>
<dbReference type="EMBL" id="VICF01000002">
    <property type="protein sequence ID" value="TQC75733.1"/>
    <property type="molecule type" value="Genomic_DNA"/>
</dbReference>
<protein>
    <recommendedName>
        <fullName evidence="3">DNA-binding protein</fullName>
    </recommendedName>
</protein>
<reference evidence="1 2" key="1">
    <citation type="submission" date="2019-06" db="EMBL/GenBank/DDBJ databases">
        <title>Pantoea dispersa Assembly.</title>
        <authorList>
            <person name="Wang J."/>
        </authorList>
    </citation>
    <scope>NUCLEOTIDE SEQUENCE [LARGE SCALE GENOMIC DNA]</scope>
    <source>
        <strain evidence="2">bio</strain>
    </source>
</reference>
<keyword evidence="2" id="KW-1185">Reference proteome</keyword>
<proteinExistence type="predicted"/>
<evidence type="ECO:0000313" key="1">
    <source>
        <dbReference type="EMBL" id="TQC75733.1"/>
    </source>
</evidence>
<organism evidence="1 2">
    <name type="scientific">Pantoea dispersa</name>
    <dbReference type="NCBI Taxonomy" id="59814"/>
    <lineage>
        <taxon>Bacteria</taxon>
        <taxon>Pseudomonadati</taxon>
        <taxon>Pseudomonadota</taxon>
        <taxon>Gammaproteobacteria</taxon>
        <taxon>Enterobacterales</taxon>
        <taxon>Erwiniaceae</taxon>
        <taxon>Pantoea</taxon>
    </lineage>
</organism>
<accession>A0ABY3A0C1</accession>
<sequence>MEVCMRTTLMTLPQMAHYLDIPCTTLARAMCNRGTLEKLPLPAAVDDSLPLSSRCWSREEVRQFRHRLQRRRHQR</sequence>
<comment type="caution">
    <text evidence="1">The sequence shown here is derived from an EMBL/GenBank/DDBJ whole genome shotgun (WGS) entry which is preliminary data.</text>
</comment>